<protein>
    <submittedName>
        <fullName evidence="1">Uncharacterized protein</fullName>
    </submittedName>
</protein>
<dbReference type="AlphaFoldDB" id="A0A426WVK8"/>
<evidence type="ECO:0000313" key="1">
    <source>
        <dbReference type="EMBL" id="RRT31280.1"/>
    </source>
</evidence>
<dbReference type="EMBL" id="AMZH03042158">
    <property type="protein sequence ID" value="RRT31280.1"/>
    <property type="molecule type" value="Genomic_DNA"/>
</dbReference>
<accession>A0A426WVK8</accession>
<organism evidence="1 2">
    <name type="scientific">Ensete ventricosum</name>
    <name type="common">Abyssinian banana</name>
    <name type="synonym">Musa ensete</name>
    <dbReference type="NCBI Taxonomy" id="4639"/>
    <lineage>
        <taxon>Eukaryota</taxon>
        <taxon>Viridiplantae</taxon>
        <taxon>Streptophyta</taxon>
        <taxon>Embryophyta</taxon>
        <taxon>Tracheophyta</taxon>
        <taxon>Spermatophyta</taxon>
        <taxon>Magnoliopsida</taxon>
        <taxon>Liliopsida</taxon>
        <taxon>Zingiberales</taxon>
        <taxon>Musaceae</taxon>
        <taxon>Ensete</taxon>
    </lineage>
</organism>
<proteinExistence type="predicted"/>
<gene>
    <name evidence="1" type="ORF">B296_00032771</name>
</gene>
<sequence length="94" mass="10830">MTGRGVVFVLRTSWFNCSSWIRAKEITAIRVYGCRAFTSPRICGFRPSIKGVKEDYDGYTLRLEDYPRVIGDGSKRFDSNKIRMRQVSTKIVTI</sequence>
<reference evidence="1 2" key="1">
    <citation type="journal article" date="2014" name="Agronomy (Basel)">
        <title>A Draft Genome Sequence for Ensete ventricosum, the Drought-Tolerant Tree Against Hunger.</title>
        <authorList>
            <person name="Harrison J."/>
            <person name="Moore K.A."/>
            <person name="Paszkiewicz K."/>
            <person name="Jones T."/>
            <person name="Grant M."/>
            <person name="Ambacheew D."/>
            <person name="Muzemil S."/>
            <person name="Studholme D.J."/>
        </authorList>
    </citation>
    <scope>NUCLEOTIDE SEQUENCE [LARGE SCALE GENOMIC DNA]</scope>
</reference>
<dbReference type="Proteomes" id="UP000287651">
    <property type="component" value="Unassembled WGS sequence"/>
</dbReference>
<name>A0A426WVK8_ENSVE</name>
<evidence type="ECO:0000313" key="2">
    <source>
        <dbReference type="Proteomes" id="UP000287651"/>
    </source>
</evidence>
<comment type="caution">
    <text evidence="1">The sequence shown here is derived from an EMBL/GenBank/DDBJ whole genome shotgun (WGS) entry which is preliminary data.</text>
</comment>